<comment type="similarity">
    <text evidence="1">Belongs to the glycosyl hydrolase 73 family.</text>
</comment>
<keyword evidence="4" id="KW-0812">Transmembrane</keyword>
<organism evidence="6 7">
    <name type="scientific">Vagococcus entomophilus</name>
    <dbReference type="NCBI Taxonomy" id="1160095"/>
    <lineage>
        <taxon>Bacteria</taxon>
        <taxon>Bacillati</taxon>
        <taxon>Bacillota</taxon>
        <taxon>Bacilli</taxon>
        <taxon>Lactobacillales</taxon>
        <taxon>Enterococcaceae</taxon>
        <taxon>Vagococcus</taxon>
    </lineage>
</organism>
<dbReference type="PANTHER" id="PTHR33308:SF9">
    <property type="entry name" value="PEPTIDOGLYCAN HYDROLASE FLGJ"/>
    <property type="match status" value="1"/>
</dbReference>
<proteinExistence type="inferred from homology"/>
<dbReference type="EMBL" id="NGJZ01000001">
    <property type="protein sequence ID" value="RSU08544.1"/>
    <property type="molecule type" value="Genomic_DNA"/>
</dbReference>
<evidence type="ECO:0000313" key="6">
    <source>
        <dbReference type="EMBL" id="RSU08544.1"/>
    </source>
</evidence>
<feature type="compositionally biased region" description="Polar residues" evidence="3">
    <location>
        <begin position="123"/>
        <end position="138"/>
    </location>
</feature>
<dbReference type="PANTHER" id="PTHR33308">
    <property type="entry name" value="PEPTIDOGLYCAN HYDROLASE FLGJ"/>
    <property type="match status" value="1"/>
</dbReference>
<reference evidence="6 7" key="1">
    <citation type="submission" date="2017-05" db="EMBL/GenBank/DDBJ databases">
        <title>Vagococcus spp. assemblies.</title>
        <authorList>
            <person name="Gulvik C.A."/>
        </authorList>
    </citation>
    <scope>NUCLEOTIDE SEQUENCE [LARGE SCALE GENOMIC DNA]</scope>
    <source>
        <strain evidence="6 7">DSM 24756</strain>
    </source>
</reference>
<keyword evidence="4" id="KW-1133">Transmembrane helix</keyword>
<keyword evidence="7" id="KW-1185">Reference proteome</keyword>
<feature type="compositionally biased region" description="Low complexity" evidence="3">
    <location>
        <begin position="44"/>
        <end position="97"/>
    </location>
</feature>
<feature type="domain" description="Mannosyl-glycoprotein endo-beta-N-acetylglucosamidase-like" evidence="5">
    <location>
        <begin position="142"/>
        <end position="302"/>
    </location>
</feature>
<dbReference type="InterPro" id="IPR051056">
    <property type="entry name" value="Glycosyl_Hydrolase_73"/>
</dbReference>
<dbReference type="SMART" id="SM00047">
    <property type="entry name" value="LYZ2"/>
    <property type="match status" value="1"/>
</dbReference>
<dbReference type="InterPro" id="IPR002901">
    <property type="entry name" value="MGlyc_endo_b_GlcNAc-like_dom"/>
</dbReference>
<dbReference type="Gene3D" id="1.10.530.10">
    <property type="match status" value="1"/>
</dbReference>
<feature type="region of interest" description="Disordered" evidence="3">
    <location>
        <begin position="44"/>
        <end position="138"/>
    </location>
</feature>
<comment type="caution">
    <text evidence="6">The sequence shown here is derived from an EMBL/GenBank/DDBJ whole genome shotgun (WGS) entry which is preliminary data.</text>
</comment>
<name>A0A430AKP3_9ENTE</name>
<evidence type="ECO:0000256" key="2">
    <source>
        <dbReference type="ARBA" id="ARBA00022801"/>
    </source>
</evidence>
<evidence type="ECO:0000256" key="1">
    <source>
        <dbReference type="ARBA" id="ARBA00010266"/>
    </source>
</evidence>
<dbReference type="AlphaFoldDB" id="A0A430AKP3"/>
<dbReference type="Gene3D" id="4.10.80.30">
    <property type="entry name" value="DNA polymerase, domain 6"/>
    <property type="match status" value="1"/>
</dbReference>
<dbReference type="GO" id="GO:0004040">
    <property type="term" value="F:amidase activity"/>
    <property type="evidence" value="ECO:0007669"/>
    <property type="project" value="InterPro"/>
</dbReference>
<evidence type="ECO:0000256" key="3">
    <source>
        <dbReference type="SAM" id="MobiDB-lite"/>
    </source>
</evidence>
<accession>A0A430AKP3</accession>
<sequence>MTLRKSFKGKGSYFVKFQKFITLVTICTLSSIVLAPATYFAESTTTDQTSETTTNTSDTTSESSSTSTSATTSESSTTGSTTQETTSTTEQKQTNSTAEKSEDHKSSTATQTTIPKVEEKPASWTSKPALEQTTVVPSTSTKFSYNQSTDEFIQKIGDEARQIAHDNDLYASVMIAQAILESGSGNSGLAATPNFNLFGIKGEYKGTSVTMKTQEDDGSGKLYTIDSAFRKYPSYKESLEDYAQLLKKGLSGNSDFYHGVWKSQTTSYHEATKALTGKYATDTKYNEKLDQLIEVYHLTNYDQLKAGGNQESNSNSSSQKITPQPADAKSVRTSDKVQLLKMYPSKSAG</sequence>
<keyword evidence="2" id="KW-0378">Hydrolase</keyword>
<dbReference type="Pfam" id="PF01832">
    <property type="entry name" value="Glucosaminidase"/>
    <property type="match status" value="1"/>
</dbReference>
<feature type="region of interest" description="Disordered" evidence="3">
    <location>
        <begin position="306"/>
        <end position="335"/>
    </location>
</feature>
<protein>
    <recommendedName>
        <fullName evidence="5">Mannosyl-glycoprotein endo-beta-N-acetylglucosamidase-like domain-containing protein</fullName>
    </recommendedName>
</protein>
<gene>
    <name evidence="6" type="ORF">CBF30_04735</name>
</gene>
<evidence type="ECO:0000313" key="7">
    <source>
        <dbReference type="Proteomes" id="UP000288669"/>
    </source>
</evidence>
<evidence type="ECO:0000259" key="5">
    <source>
        <dbReference type="SMART" id="SM00047"/>
    </source>
</evidence>
<dbReference type="Proteomes" id="UP000288669">
    <property type="component" value="Unassembled WGS sequence"/>
</dbReference>
<evidence type="ECO:0000256" key="4">
    <source>
        <dbReference type="SAM" id="Phobius"/>
    </source>
</evidence>
<keyword evidence="4" id="KW-0472">Membrane</keyword>
<feature type="transmembrane region" description="Helical" evidence="4">
    <location>
        <begin position="20"/>
        <end position="41"/>
    </location>
</feature>